<feature type="domain" description="ABC transporter" evidence="10">
    <location>
        <begin position="375"/>
        <end position="609"/>
    </location>
</feature>
<keyword evidence="2" id="KW-0813">Transport</keyword>
<evidence type="ECO:0000256" key="8">
    <source>
        <dbReference type="SAM" id="MobiDB-lite"/>
    </source>
</evidence>
<dbReference type="Gene3D" id="1.20.1560.10">
    <property type="entry name" value="ABC transporter type 1, transmembrane domain"/>
    <property type="match status" value="1"/>
</dbReference>
<keyword evidence="6 9" id="KW-1133">Transmembrane helix</keyword>
<feature type="transmembrane region" description="Helical" evidence="9">
    <location>
        <begin position="87"/>
        <end position="111"/>
    </location>
</feature>
<evidence type="ECO:0000256" key="6">
    <source>
        <dbReference type="ARBA" id="ARBA00022989"/>
    </source>
</evidence>
<keyword evidence="7 9" id="KW-0472">Membrane</keyword>
<evidence type="ECO:0000256" key="2">
    <source>
        <dbReference type="ARBA" id="ARBA00022448"/>
    </source>
</evidence>
<dbReference type="PROSITE" id="PS00211">
    <property type="entry name" value="ABC_TRANSPORTER_1"/>
    <property type="match status" value="1"/>
</dbReference>
<dbReference type="Pfam" id="PF00664">
    <property type="entry name" value="ABC_membrane"/>
    <property type="match status" value="1"/>
</dbReference>
<dbReference type="InterPro" id="IPR027417">
    <property type="entry name" value="P-loop_NTPase"/>
</dbReference>
<feature type="transmembrane region" description="Helical" evidence="9">
    <location>
        <begin position="277"/>
        <end position="300"/>
    </location>
</feature>
<feature type="transmembrane region" description="Helical" evidence="9">
    <location>
        <begin position="46"/>
        <end position="67"/>
    </location>
</feature>
<dbReference type="GO" id="GO:0140359">
    <property type="term" value="F:ABC-type transporter activity"/>
    <property type="evidence" value="ECO:0007669"/>
    <property type="project" value="InterPro"/>
</dbReference>
<dbReference type="InterPro" id="IPR003439">
    <property type="entry name" value="ABC_transporter-like_ATP-bd"/>
</dbReference>
<keyword evidence="5 12" id="KW-0067">ATP-binding</keyword>
<evidence type="ECO:0000256" key="5">
    <source>
        <dbReference type="ARBA" id="ARBA00022840"/>
    </source>
</evidence>
<accession>A0A3B1ARV7</accession>
<evidence type="ECO:0000256" key="7">
    <source>
        <dbReference type="ARBA" id="ARBA00023136"/>
    </source>
</evidence>
<feature type="transmembrane region" description="Helical" evidence="9">
    <location>
        <begin position="197"/>
        <end position="219"/>
    </location>
</feature>
<dbReference type="Pfam" id="PF00005">
    <property type="entry name" value="ABC_tran"/>
    <property type="match status" value="1"/>
</dbReference>
<dbReference type="SUPFAM" id="SSF90123">
    <property type="entry name" value="ABC transporter transmembrane region"/>
    <property type="match status" value="1"/>
</dbReference>
<dbReference type="GO" id="GO:0006879">
    <property type="term" value="P:intracellular iron ion homeostasis"/>
    <property type="evidence" value="ECO:0007669"/>
    <property type="project" value="TreeGrafter"/>
</dbReference>
<dbReference type="PROSITE" id="PS50929">
    <property type="entry name" value="ABC_TM1F"/>
    <property type="match status" value="1"/>
</dbReference>
<feature type="domain" description="ABC transmembrane type-1" evidence="11">
    <location>
        <begin position="47"/>
        <end position="341"/>
    </location>
</feature>
<sequence>MAHGKPSYNAADEENDDGDKENHWQTIKTLLPFVWMKGRWDLRTRVIIALVFLITAKLIGIYVPFLFKDAIDALTIGPEGTFKADMGTVALAVPFAVIFSYGLARILSLFFGEIRDAVFAKVGQNALRNIALSVFRHLHKLSLKFHMERKTGGLSRVIERGTRGIDFLLRFMLFNILPTLLEILLITIVFWTNFGFYYALVTFICLTSYVFYTVSITEWRLKFRREMNKQDTEANSKAIDSLLNFETVKYFTNEVHEARRYDVALAKYESASVRSQASLAVLNVGQSVIISTGLVIVLLMAAEGVIEGQFTIGEFVLINSLLIQIYMPLNFLGMVYREIKQSLVDMEKMFGMIRKKSDVMDAPDAKSLAINGGEVEFDKVSFHYDEARPILKNISFKVAAGTTTAIVGASGAGKSTISRILFRFYDVTSGRILIDGQDIRQVSQKTLRRQIGVVPQDTVLFNDTIGYNIQYGRPDATAMDVENAAKHAQIHDFILSLPDQYDSEVGERGLKLSGGEKQRVAIARTILKDPAILLLDEATSALDSHTELDIQMALEEISLHRTTIVIAHRLSTIVNANEIIVLERGEIIERGRHDDLLGQEGLYYSMWQKQKEASEVMQKLAELDEFSTDFDKKV</sequence>
<proteinExistence type="predicted"/>
<comment type="subcellular location">
    <subcellularLocation>
        <location evidence="1">Mitochondrion membrane</location>
        <topology evidence="1">Multi-pass membrane protein</topology>
    </subcellularLocation>
</comment>
<dbReference type="PANTHER" id="PTHR24221">
    <property type="entry name" value="ATP-BINDING CASSETTE SUB-FAMILY B"/>
    <property type="match status" value="1"/>
</dbReference>
<gene>
    <name evidence="12" type="ORF">MNBD_ALPHA03-1358</name>
</gene>
<keyword evidence="4" id="KW-0547">Nucleotide-binding</keyword>
<dbReference type="SMART" id="SM00382">
    <property type="entry name" value="AAA"/>
    <property type="match status" value="1"/>
</dbReference>
<dbReference type="InterPro" id="IPR039421">
    <property type="entry name" value="Type_1_exporter"/>
</dbReference>
<dbReference type="InterPro" id="IPR011527">
    <property type="entry name" value="ABC1_TM_dom"/>
</dbReference>
<dbReference type="InterPro" id="IPR017871">
    <property type="entry name" value="ABC_transporter-like_CS"/>
</dbReference>
<dbReference type="Gene3D" id="3.40.50.300">
    <property type="entry name" value="P-loop containing nucleotide triphosphate hydrolases"/>
    <property type="match status" value="1"/>
</dbReference>
<dbReference type="FunFam" id="3.40.50.300:FF:000186">
    <property type="entry name" value="ATP-binding cassette sub-family B member 7, mitochondrial"/>
    <property type="match status" value="1"/>
</dbReference>
<feature type="region of interest" description="Disordered" evidence="8">
    <location>
        <begin position="1"/>
        <end position="20"/>
    </location>
</feature>
<protein>
    <submittedName>
        <fullName evidence="12">Efflux ABC transporter, permease/ATP-binding protein mlr7818</fullName>
    </submittedName>
</protein>
<dbReference type="CDD" id="cd18582">
    <property type="entry name" value="ABC_6TM_ATM1_ABCB7"/>
    <property type="match status" value="1"/>
</dbReference>
<evidence type="ECO:0000313" key="12">
    <source>
        <dbReference type="EMBL" id="VAX04471.1"/>
    </source>
</evidence>
<dbReference type="GO" id="GO:0031966">
    <property type="term" value="C:mitochondrial membrane"/>
    <property type="evidence" value="ECO:0007669"/>
    <property type="project" value="UniProtKB-SubCell"/>
</dbReference>
<dbReference type="PANTHER" id="PTHR24221:SF402">
    <property type="entry name" value="IRON-SULFUR CLUSTERS TRANSPORTER ABCB7, MITOCHONDRIAL"/>
    <property type="match status" value="1"/>
</dbReference>
<dbReference type="InterPro" id="IPR003593">
    <property type="entry name" value="AAA+_ATPase"/>
</dbReference>
<dbReference type="EMBL" id="UOFW01000093">
    <property type="protein sequence ID" value="VAX04471.1"/>
    <property type="molecule type" value="Genomic_DNA"/>
</dbReference>
<dbReference type="GO" id="GO:0016887">
    <property type="term" value="F:ATP hydrolysis activity"/>
    <property type="evidence" value="ECO:0007669"/>
    <property type="project" value="InterPro"/>
</dbReference>
<dbReference type="GO" id="GO:0005524">
    <property type="term" value="F:ATP binding"/>
    <property type="evidence" value="ECO:0007669"/>
    <property type="project" value="UniProtKB-KW"/>
</dbReference>
<reference evidence="12" key="1">
    <citation type="submission" date="2018-06" db="EMBL/GenBank/DDBJ databases">
        <authorList>
            <person name="Zhirakovskaya E."/>
        </authorList>
    </citation>
    <scope>NUCLEOTIDE SEQUENCE</scope>
</reference>
<evidence type="ECO:0000256" key="1">
    <source>
        <dbReference type="ARBA" id="ARBA00004225"/>
    </source>
</evidence>
<feature type="transmembrane region" description="Helical" evidence="9">
    <location>
        <begin position="312"/>
        <end position="336"/>
    </location>
</feature>
<evidence type="ECO:0000256" key="9">
    <source>
        <dbReference type="SAM" id="Phobius"/>
    </source>
</evidence>
<evidence type="ECO:0000259" key="11">
    <source>
        <dbReference type="PROSITE" id="PS50929"/>
    </source>
</evidence>
<feature type="transmembrane region" description="Helical" evidence="9">
    <location>
        <begin position="167"/>
        <end position="191"/>
    </location>
</feature>
<evidence type="ECO:0000256" key="3">
    <source>
        <dbReference type="ARBA" id="ARBA00022692"/>
    </source>
</evidence>
<evidence type="ECO:0000256" key="4">
    <source>
        <dbReference type="ARBA" id="ARBA00022741"/>
    </source>
</evidence>
<keyword evidence="3 9" id="KW-0812">Transmembrane</keyword>
<evidence type="ECO:0000259" key="10">
    <source>
        <dbReference type="PROSITE" id="PS50893"/>
    </source>
</evidence>
<dbReference type="PROSITE" id="PS50893">
    <property type="entry name" value="ABC_TRANSPORTER_2"/>
    <property type="match status" value="1"/>
</dbReference>
<dbReference type="InterPro" id="IPR036640">
    <property type="entry name" value="ABC1_TM_sf"/>
</dbReference>
<dbReference type="SUPFAM" id="SSF52540">
    <property type="entry name" value="P-loop containing nucleoside triphosphate hydrolases"/>
    <property type="match status" value="1"/>
</dbReference>
<dbReference type="AlphaFoldDB" id="A0A3B1ARV7"/>
<dbReference type="CDD" id="cd03253">
    <property type="entry name" value="ABCC_ATM1_transporter"/>
    <property type="match status" value="1"/>
</dbReference>
<organism evidence="12">
    <name type="scientific">hydrothermal vent metagenome</name>
    <dbReference type="NCBI Taxonomy" id="652676"/>
    <lineage>
        <taxon>unclassified sequences</taxon>
        <taxon>metagenomes</taxon>
        <taxon>ecological metagenomes</taxon>
    </lineage>
</organism>
<name>A0A3B1ARV7_9ZZZZ</name>